<dbReference type="InterPro" id="IPR011009">
    <property type="entry name" value="Kinase-like_dom_sf"/>
</dbReference>
<feature type="region of interest" description="Disordered" evidence="1">
    <location>
        <begin position="1"/>
        <end position="52"/>
    </location>
</feature>
<keyword evidence="4" id="KW-1185">Reference proteome</keyword>
<feature type="compositionally biased region" description="Acidic residues" evidence="1">
    <location>
        <begin position="22"/>
        <end position="35"/>
    </location>
</feature>
<dbReference type="Pfam" id="PF03109">
    <property type="entry name" value="ABC1"/>
    <property type="match status" value="1"/>
</dbReference>
<dbReference type="EMBL" id="JBBJCI010000279">
    <property type="protein sequence ID" value="KAK7236492.1"/>
    <property type="molecule type" value="Genomic_DNA"/>
</dbReference>
<feature type="compositionally biased region" description="Low complexity" evidence="1">
    <location>
        <begin position="42"/>
        <end position="52"/>
    </location>
</feature>
<dbReference type="Proteomes" id="UP001363151">
    <property type="component" value="Unassembled WGS sequence"/>
</dbReference>
<evidence type="ECO:0000313" key="3">
    <source>
        <dbReference type="EMBL" id="KAK7236492.1"/>
    </source>
</evidence>
<dbReference type="CDD" id="cd05121">
    <property type="entry name" value="ABC1_ADCK3-like"/>
    <property type="match status" value="1"/>
</dbReference>
<name>A0ABR1FRM4_AURAN</name>
<feature type="domain" description="ABC1 atypical kinase-like" evidence="2">
    <location>
        <begin position="210"/>
        <end position="460"/>
    </location>
</feature>
<proteinExistence type="predicted"/>
<accession>A0ABR1FRM4</accession>
<organism evidence="3 4">
    <name type="scientific">Aureococcus anophagefferens</name>
    <name type="common">Harmful bloom alga</name>
    <dbReference type="NCBI Taxonomy" id="44056"/>
    <lineage>
        <taxon>Eukaryota</taxon>
        <taxon>Sar</taxon>
        <taxon>Stramenopiles</taxon>
        <taxon>Ochrophyta</taxon>
        <taxon>Pelagophyceae</taxon>
        <taxon>Pelagomonadales</taxon>
        <taxon>Pelagomonadaceae</taxon>
        <taxon>Aureococcus</taxon>
    </lineage>
</organism>
<evidence type="ECO:0000313" key="4">
    <source>
        <dbReference type="Proteomes" id="UP001363151"/>
    </source>
</evidence>
<evidence type="ECO:0000256" key="1">
    <source>
        <dbReference type="SAM" id="MobiDB-lite"/>
    </source>
</evidence>
<dbReference type="InterPro" id="IPR004147">
    <property type="entry name" value="ABC1_dom"/>
</dbReference>
<reference evidence="3 4" key="1">
    <citation type="submission" date="2024-03" db="EMBL/GenBank/DDBJ databases">
        <title>Aureococcus anophagefferens CCMP1851 and Kratosvirus quantuckense: Draft genome of a second virus-susceptible host strain in the model system.</title>
        <authorList>
            <person name="Chase E."/>
            <person name="Truchon A.R."/>
            <person name="Schepens W."/>
            <person name="Wilhelm S.W."/>
        </authorList>
    </citation>
    <scope>NUCLEOTIDE SEQUENCE [LARGE SCALE GENOMIC DNA]</scope>
    <source>
        <strain evidence="3 4">CCMP1851</strain>
    </source>
</reference>
<feature type="compositionally biased region" description="Acidic residues" evidence="1">
    <location>
        <begin position="1"/>
        <end position="13"/>
    </location>
</feature>
<evidence type="ECO:0000259" key="2">
    <source>
        <dbReference type="Pfam" id="PF03109"/>
    </source>
</evidence>
<sequence>MEVEAAEPCDDDAPTPTPAVDAGDEACGDAGDEPCGDAQGEAPLDAGDAPDDTLTTTLDAGDNILATLVLGPERDDEGLGCRVVDLVSEEESKDGGGVGPGRALLSLNGQGCRDLDFVHILQFLKEAGGLPRPVTLVWGAAGAGGDGAAAAFAEPLLAWARENVPPELAPRFARKFSERLGATYVKLGQFVASSPTLFPELWVREFEKTLDDVPPVAFSVIKGVVERELGSPLEVTFAKFDRAPLAAASIAQVHRATLRDEFGGGDVVVKVLRPGVDDLLKADLGFLEIAGKAAEALVPSFGRLSLANVLEDLRATMLDELDLEKEAANLEVFRAWLATAGLEATATCPLPVKAASSKRVLTMDYVDGVPLTDLDALRAMYGPTFDAETTLLNALNTWSLGVLSCDFFHADVHAGNLLALRDGRVAFLDFGIVGRVPERIWTSLQDAAAGLASRDFELLARALTTMGAAERVDERAFAADLEALFKSLDEVQPDVLVSADGAGAVAATVSVDDAQVTDLLLQVVNVTERNGIKLPREFGLLVKQALYFDRYTRLLAPDMDVINDDRVAFSAQLS</sequence>
<protein>
    <recommendedName>
        <fullName evidence="2">ABC1 atypical kinase-like domain-containing protein</fullName>
    </recommendedName>
</protein>
<dbReference type="PANTHER" id="PTHR43173">
    <property type="entry name" value="ABC1 FAMILY PROTEIN"/>
    <property type="match status" value="1"/>
</dbReference>
<dbReference type="SUPFAM" id="SSF56112">
    <property type="entry name" value="Protein kinase-like (PK-like)"/>
    <property type="match status" value="1"/>
</dbReference>
<gene>
    <name evidence="3" type="ORF">SO694_0046700</name>
</gene>
<dbReference type="InterPro" id="IPR051130">
    <property type="entry name" value="Mito_struct-func_regulator"/>
</dbReference>
<dbReference type="PANTHER" id="PTHR43173:SF22">
    <property type="entry name" value="OS07G0227800 PROTEIN"/>
    <property type="match status" value="1"/>
</dbReference>
<comment type="caution">
    <text evidence="3">The sequence shown here is derived from an EMBL/GenBank/DDBJ whole genome shotgun (WGS) entry which is preliminary data.</text>
</comment>